<evidence type="ECO:0000313" key="5">
    <source>
        <dbReference type="Proteomes" id="UP000005615"/>
    </source>
</evidence>
<dbReference type="PROSITE" id="PS50977">
    <property type="entry name" value="HTH_TETR_2"/>
    <property type="match status" value="1"/>
</dbReference>
<dbReference type="AlphaFoldDB" id="F3KZC9"/>
<reference evidence="4 5" key="1">
    <citation type="journal article" date="2011" name="J. Bacteriol.">
        <title>Genome sequence of strain IMCC3088, a proteorhodopsin-containing marine bacterium belonging to the OM60/NOR5 clade.</title>
        <authorList>
            <person name="Jang Y."/>
            <person name="Oh H.M."/>
            <person name="Kang I."/>
            <person name="Lee K."/>
            <person name="Yang S.J."/>
            <person name="Cho J.C."/>
        </authorList>
    </citation>
    <scope>NUCLEOTIDE SEQUENCE [LARGE SCALE GENOMIC DNA]</scope>
    <source>
        <strain evidence="4 5">IMCC3088</strain>
    </source>
</reference>
<dbReference type="Gene3D" id="1.10.357.10">
    <property type="entry name" value="Tetracycline Repressor, domain 2"/>
    <property type="match status" value="1"/>
</dbReference>
<keyword evidence="2" id="KW-0238">DNA-binding</keyword>
<accession>F3KZC9</accession>
<keyword evidence="1" id="KW-0805">Transcription regulation</keyword>
<dbReference type="InterPro" id="IPR050109">
    <property type="entry name" value="HTH-type_TetR-like_transc_reg"/>
</dbReference>
<gene>
    <name evidence="4" type="ORF">IMCC3088_240</name>
</gene>
<dbReference type="InterPro" id="IPR004111">
    <property type="entry name" value="Repressor_TetR_C"/>
</dbReference>
<dbReference type="SUPFAM" id="SSF46689">
    <property type="entry name" value="Homeodomain-like"/>
    <property type="match status" value="1"/>
</dbReference>
<sequence>MQAQQSKRGRRPNLSREKIIEKTLSLLNSSNPENFSVRKLAQELGVTPAAIYVYFSGQDDLLRYAAEEVASRVELDKIPSDASWRDTLKAWAFVVRANHRTFPHATMMLKMSQHIPTAWFRVIEPVWTVFEKLGIDEPVKINLAQSYIRGVAGLVLIEIEHDDSINTKPPIDSMREAADEKRSHPITSMDFVEKIGSSDIDQLFEQSLNLLLNGIEFQLRR</sequence>
<dbReference type="STRING" id="2518989.IMCC3088_240"/>
<name>F3KZC9_9GAMM</name>
<evidence type="ECO:0000256" key="3">
    <source>
        <dbReference type="ARBA" id="ARBA00023163"/>
    </source>
</evidence>
<dbReference type="RefSeq" id="WP_009574769.1">
    <property type="nucleotide sequence ID" value="NZ_AEIG01000011.1"/>
</dbReference>
<dbReference type="EMBL" id="AEIG01000011">
    <property type="protein sequence ID" value="EGG30616.1"/>
    <property type="molecule type" value="Genomic_DNA"/>
</dbReference>
<dbReference type="PANTHER" id="PTHR30055:SF151">
    <property type="entry name" value="TRANSCRIPTIONAL REGULATORY PROTEIN"/>
    <property type="match status" value="1"/>
</dbReference>
<dbReference type="Pfam" id="PF02909">
    <property type="entry name" value="TetR_C_1"/>
    <property type="match status" value="1"/>
</dbReference>
<dbReference type="PANTHER" id="PTHR30055">
    <property type="entry name" value="HTH-TYPE TRANSCRIPTIONAL REGULATOR RUTR"/>
    <property type="match status" value="1"/>
</dbReference>
<evidence type="ECO:0000256" key="1">
    <source>
        <dbReference type="ARBA" id="ARBA00023015"/>
    </source>
</evidence>
<dbReference type="InterPro" id="IPR009057">
    <property type="entry name" value="Homeodomain-like_sf"/>
</dbReference>
<proteinExistence type="predicted"/>
<dbReference type="SUPFAM" id="SSF48498">
    <property type="entry name" value="Tetracyclin repressor-like, C-terminal domain"/>
    <property type="match status" value="1"/>
</dbReference>
<dbReference type="GO" id="GO:0003700">
    <property type="term" value="F:DNA-binding transcription factor activity"/>
    <property type="evidence" value="ECO:0007669"/>
    <property type="project" value="TreeGrafter"/>
</dbReference>
<dbReference type="eggNOG" id="COG1309">
    <property type="taxonomic scope" value="Bacteria"/>
</dbReference>
<dbReference type="GO" id="GO:0000976">
    <property type="term" value="F:transcription cis-regulatory region binding"/>
    <property type="evidence" value="ECO:0007669"/>
    <property type="project" value="TreeGrafter"/>
</dbReference>
<evidence type="ECO:0000256" key="2">
    <source>
        <dbReference type="ARBA" id="ARBA00023125"/>
    </source>
</evidence>
<evidence type="ECO:0000313" key="4">
    <source>
        <dbReference type="EMBL" id="EGG30616.1"/>
    </source>
</evidence>
<dbReference type="OrthoDB" id="5293556at2"/>
<dbReference type="InterPro" id="IPR001647">
    <property type="entry name" value="HTH_TetR"/>
</dbReference>
<keyword evidence="5" id="KW-1185">Reference proteome</keyword>
<dbReference type="Proteomes" id="UP000005615">
    <property type="component" value="Unassembled WGS sequence"/>
</dbReference>
<organism evidence="4 5">
    <name type="scientific">Aequoribacter fuscus</name>
    <dbReference type="NCBI Taxonomy" id="2518989"/>
    <lineage>
        <taxon>Bacteria</taxon>
        <taxon>Pseudomonadati</taxon>
        <taxon>Pseudomonadota</taxon>
        <taxon>Gammaproteobacteria</taxon>
        <taxon>Cellvibrionales</taxon>
        <taxon>Halieaceae</taxon>
        <taxon>Aequoribacter</taxon>
    </lineage>
</organism>
<comment type="caution">
    <text evidence="4">The sequence shown here is derived from an EMBL/GenBank/DDBJ whole genome shotgun (WGS) entry which is preliminary data.</text>
</comment>
<dbReference type="GO" id="GO:0045892">
    <property type="term" value="P:negative regulation of DNA-templated transcription"/>
    <property type="evidence" value="ECO:0007669"/>
    <property type="project" value="InterPro"/>
</dbReference>
<protein>
    <submittedName>
        <fullName evidence="4">Regulatory protein, TetR:Tetracyclin repressor</fullName>
    </submittedName>
</protein>
<keyword evidence="3" id="KW-0804">Transcription</keyword>
<dbReference type="Pfam" id="PF00440">
    <property type="entry name" value="TetR_N"/>
    <property type="match status" value="1"/>
</dbReference>
<dbReference type="InterPro" id="IPR036271">
    <property type="entry name" value="Tet_transcr_reg_TetR-rel_C_sf"/>
</dbReference>